<dbReference type="PANTHER" id="PTHR44846">
    <property type="entry name" value="MANNOSYL-D-GLYCERATE TRANSPORT/METABOLISM SYSTEM REPRESSOR MNGR-RELATED"/>
    <property type="match status" value="1"/>
</dbReference>
<proteinExistence type="predicted"/>
<dbReference type="CDD" id="cd07377">
    <property type="entry name" value="WHTH_GntR"/>
    <property type="match status" value="1"/>
</dbReference>
<dbReference type="PANTHER" id="PTHR44846:SF16">
    <property type="entry name" value="TRANSCRIPTIONAL REGULATOR PHNF-RELATED"/>
    <property type="match status" value="1"/>
</dbReference>
<evidence type="ECO:0000259" key="4">
    <source>
        <dbReference type="PROSITE" id="PS50949"/>
    </source>
</evidence>
<reference evidence="5 6" key="1">
    <citation type="journal article" date="2010" name="J. Bacteriol.">
        <title>Genome sequences of Oceanicola granulosus HTCC2516(T) and Oceanicola batsensis HTCC2597(TDelta).</title>
        <authorList>
            <person name="Thrash J.C."/>
            <person name="Cho J.C."/>
            <person name="Vergin K.L."/>
            <person name="Giovannoni S.J."/>
        </authorList>
    </citation>
    <scope>NUCLEOTIDE SEQUENCE [LARGE SCALE GENOMIC DNA]</scope>
    <source>
        <strain evidence="6">ATCC BAA-861 / DSM 15982 / KCTC 12143 / HTCC2516</strain>
    </source>
</reference>
<evidence type="ECO:0000313" key="6">
    <source>
        <dbReference type="Proteomes" id="UP000003635"/>
    </source>
</evidence>
<feature type="domain" description="HTH gntR-type" evidence="4">
    <location>
        <begin position="1"/>
        <end position="69"/>
    </location>
</feature>
<sequence>MTTFRQIKSDVIGRITAGEWGPDATLPSETELAARYGCARATVNRALRELADDGVLERRRKSGTRVRAAPVRQARFEIPLVRREVEGQGAAYRYALVERAVMAAPDWLRARMALEPEARVLHLVCMHYANASPYQYEDRWIALDTLPAAEAEDFAATAPTAWLLATIPFSQVEISFAATEADAALAAHLGCAEGAALFFAERSTWFDGKPVTFVRLVHRPGHRVTARY</sequence>
<dbReference type="GO" id="GO:0003677">
    <property type="term" value="F:DNA binding"/>
    <property type="evidence" value="ECO:0007669"/>
    <property type="project" value="UniProtKB-KW"/>
</dbReference>
<dbReference type="InterPro" id="IPR036390">
    <property type="entry name" value="WH_DNA-bd_sf"/>
</dbReference>
<dbReference type="AlphaFoldDB" id="Q2CIA3"/>
<evidence type="ECO:0000313" key="5">
    <source>
        <dbReference type="EMBL" id="EAR52355.1"/>
    </source>
</evidence>
<protein>
    <submittedName>
        <fullName evidence="5">Transcriptional regulator, GntR family protein</fullName>
    </submittedName>
</protein>
<keyword evidence="6" id="KW-1185">Reference proteome</keyword>
<name>Q2CIA3_OCEGH</name>
<dbReference type="STRING" id="314256.OG2516_07757"/>
<comment type="caution">
    <text evidence="5">The sequence shown here is derived from an EMBL/GenBank/DDBJ whole genome shotgun (WGS) entry which is preliminary data.</text>
</comment>
<dbReference type="Pfam" id="PF07702">
    <property type="entry name" value="UTRA"/>
    <property type="match status" value="1"/>
</dbReference>
<dbReference type="RefSeq" id="WP_007255076.1">
    <property type="nucleotide sequence ID" value="NZ_CH724107.1"/>
</dbReference>
<dbReference type="SMART" id="SM00345">
    <property type="entry name" value="HTH_GNTR"/>
    <property type="match status" value="1"/>
</dbReference>
<dbReference type="SUPFAM" id="SSF64288">
    <property type="entry name" value="Chorismate lyase-like"/>
    <property type="match status" value="1"/>
</dbReference>
<evidence type="ECO:0000256" key="1">
    <source>
        <dbReference type="ARBA" id="ARBA00023015"/>
    </source>
</evidence>
<organism evidence="5 6">
    <name type="scientific">Oceanicola granulosus (strain ATCC BAA-861 / DSM 15982 / KCTC 12143 / HTCC2516)</name>
    <dbReference type="NCBI Taxonomy" id="314256"/>
    <lineage>
        <taxon>Bacteria</taxon>
        <taxon>Pseudomonadati</taxon>
        <taxon>Pseudomonadota</taxon>
        <taxon>Alphaproteobacteria</taxon>
        <taxon>Rhodobacterales</taxon>
        <taxon>Roseobacteraceae</taxon>
        <taxon>Oceanicola</taxon>
    </lineage>
</organism>
<dbReference type="SMART" id="SM00866">
    <property type="entry name" value="UTRA"/>
    <property type="match status" value="1"/>
</dbReference>
<accession>Q2CIA3</accession>
<dbReference type="PROSITE" id="PS50949">
    <property type="entry name" value="HTH_GNTR"/>
    <property type="match status" value="1"/>
</dbReference>
<dbReference type="InterPro" id="IPR011663">
    <property type="entry name" value="UTRA"/>
</dbReference>
<dbReference type="Proteomes" id="UP000003635">
    <property type="component" value="Unassembled WGS sequence"/>
</dbReference>
<dbReference type="InterPro" id="IPR000524">
    <property type="entry name" value="Tscrpt_reg_HTH_GntR"/>
</dbReference>
<dbReference type="GO" id="GO:0003700">
    <property type="term" value="F:DNA-binding transcription factor activity"/>
    <property type="evidence" value="ECO:0007669"/>
    <property type="project" value="InterPro"/>
</dbReference>
<dbReference type="SUPFAM" id="SSF46785">
    <property type="entry name" value="Winged helix' DNA-binding domain"/>
    <property type="match status" value="1"/>
</dbReference>
<dbReference type="HOGENOM" id="CLU_063236_0_2_5"/>
<dbReference type="EMBL" id="AAOT01000004">
    <property type="protein sequence ID" value="EAR52355.1"/>
    <property type="molecule type" value="Genomic_DNA"/>
</dbReference>
<dbReference type="Gene3D" id="3.40.1410.10">
    <property type="entry name" value="Chorismate lyase-like"/>
    <property type="match status" value="1"/>
</dbReference>
<dbReference type="InterPro" id="IPR028978">
    <property type="entry name" value="Chorismate_lyase_/UTRA_dom_sf"/>
</dbReference>
<dbReference type="Pfam" id="PF00392">
    <property type="entry name" value="GntR"/>
    <property type="match status" value="1"/>
</dbReference>
<dbReference type="InterPro" id="IPR050679">
    <property type="entry name" value="Bact_HTH_transcr_reg"/>
</dbReference>
<dbReference type="Gene3D" id="1.10.10.10">
    <property type="entry name" value="Winged helix-like DNA-binding domain superfamily/Winged helix DNA-binding domain"/>
    <property type="match status" value="1"/>
</dbReference>
<keyword evidence="2" id="KW-0238">DNA-binding</keyword>
<dbReference type="eggNOG" id="COG2188">
    <property type="taxonomic scope" value="Bacteria"/>
</dbReference>
<dbReference type="InterPro" id="IPR036388">
    <property type="entry name" value="WH-like_DNA-bd_sf"/>
</dbReference>
<evidence type="ECO:0000256" key="2">
    <source>
        <dbReference type="ARBA" id="ARBA00023125"/>
    </source>
</evidence>
<gene>
    <name evidence="5" type="ORF">OG2516_07757</name>
</gene>
<keyword evidence="1" id="KW-0805">Transcription regulation</keyword>
<evidence type="ECO:0000256" key="3">
    <source>
        <dbReference type="ARBA" id="ARBA00023163"/>
    </source>
</evidence>
<dbReference type="PRINTS" id="PR00035">
    <property type="entry name" value="HTHGNTR"/>
</dbReference>
<keyword evidence="3" id="KW-0804">Transcription</keyword>
<dbReference type="OrthoDB" id="9808698at2"/>